<accession>A0ACB9S436</accession>
<dbReference type="Proteomes" id="UP001057402">
    <property type="component" value="Chromosome 2"/>
</dbReference>
<dbReference type="EMBL" id="CM042881">
    <property type="protein sequence ID" value="KAI4386130.1"/>
    <property type="molecule type" value="Genomic_DNA"/>
</dbReference>
<reference evidence="2" key="1">
    <citation type="journal article" date="2023" name="Front. Plant Sci.">
        <title>Chromosomal-level genome assembly of Melastoma candidum provides insights into trichome evolution.</title>
        <authorList>
            <person name="Zhong Y."/>
            <person name="Wu W."/>
            <person name="Sun C."/>
            <person name="Zou P."/>
            <person name="Liu Y."/>
            <person name="Dai S."/>
            <person name="Zhou R."/>
        </authorList>
    </citation>
    <scope>NUCLEOTIDE SEQUENCE [LARGE SCALE GENOMIC DNA]</scope>
</reference>
<comment type="caution">
    <text evidence="1">The sequence shown here is derived from an EMBL/GenBank/DDBJ whole genome shotgun (WGS) entry which is preliminary data.</text>
</comment>
<organism evidence="1 2">
    <name type="scientific">Melastoma candidum</name>
    <dbReference type="NCBI Taxonomy" id="119954"/>
    <lineage>
        <taxon>Eukaryota</taxon>
        <taxon>Viridiplantae</taxon>
        <taxon>Streptophyta</taxon>
        <taxon>Embryophyta</taxon>
        <taxon>Tracheophyta</taxon>
        <taxon>Spermatophyta</taxon>
        <taxon>Magnoliopsida</taxon>
        <taxon>eudicotyledons</taxon>
        <taxon>Gunneridae</taxon>
        <taxon>Pentapetalae</taxon>
        <taxon>rosids</taxon>
        <taxon>malvids</taxon>
        <taxon>Myrtales</taxon>
        <taxon>Melastomataceae</taxon>
        <taxon>Melastomatoideae</taxon>
        <taxon>Melastomateae</taxon>
        <taxon>Melastoma</taxon>
    </lineage>
</organism>
<keyword evidence="2" id="KW-1185">Reference proteome</keyword>
<name>A0ACB9S436_9MYRT</name>
<proteinExistence type="predicted"/>
<protein>
    <submittedName>
        <fullName evidence="1">Uncharacterized protein</fullName>
    </submittedName>
</protein>
<evidence type="ECO:0000313" key="1">
    <source>
        <dbReference type="EMBL" id="KAI4386130.1"/>
    </source>
</evidence>
<sequence>MVESPLKETPTQQITAPLFPGFKFSLIAEFAHRKYTDRNKILLLFAGYGGTLSSDRAWNELGFYESGPAIDRWQGNYGASEGDEEIQGNLGDAFVTTTSSYGSYSINSVRESNQKLMNDAVMTESSTHLKEDTGYYKDVDDYLANFLNDDPALLDETATSNTQIAQPIESSRFEPFQLEPLQAVCPALMSYPGITRTTQIIWPHEPMNPPANSTVGGQENNSDDEGKSSGFTFSPTCILSTMVGGGEGGKTWTRRFISGAVVMALIAVAVVYSVGGLGDCFW</sequence>
<gene>
    <name evidence="1" type="ORF">MLD38_004090</name>
</gene>
<evidence type="ECO:0000313" key="2">
    <source>
        <dbReference type="Proteomes" id="UP001057402"/>
    </source>
</evidence>